<feature type="transmembrane region" description="Helical" evidence="1">
    <location>
        <begin position="9"/>
        <end position="27"/>
    </location>
</feature>
<organism evidence="2 3">
    <name type="scientific">Anaeromonas frigoriresistens</name>
    <dbReference type="NCBI Taxonomy" id="2683708"/>
    <lineage>
        <taxon>Bacteria</taxon>
        <taxon>Bacillati</taxon>
        <taxon>Bacillota</taxon>
        <taxon>Tissierellia</taxon>
        <taxon>Tissierellales</taxon>
        <taxon>Thermohalobacteraceae</taxon>
        <taxon>Anaeromonas</taxon>
    </lineage>
</organism>
<protein>
    <submittedName>
        <fullName evidence="2">Sporulation protein YunB</fullName>
    </submittedName>
</protein>
<accession>A0A942UV23</accession>
<reference evidence="2" key="1">
    <citation type="submission" date="2019-12" db="EMBL/GenBank/DDBJ databases">
        <title>Clostridiaceae gen. nov. sp. nov., isolated from sediment in Xinjiang, China.</title>
        <authorList>
            <person name="Zhang R."/>
        </authorList>
    </citation>
    <scope>NUCLEOTIDE SEQUENCE</scope>
    <source>
        <strain evidence="2">D2Q-11</strain>
    </source>
</reference>
<dbReference type="NCBIfam" id="TIGR02832">
    <property type="entry name" value="spo_yunB"/>
    <property type="match status" value="1"/>
</dbReference>
<proteinExistence type="predicted"/>
<dbReference type="Pfam" id="PF09560">
    <property type="entry name" value="Spore_YunB"/>
    <property type="match status" value="1"/>
</dbReference>
<keyword evidence="1" id="KW-1133">Transmembrane helix</keyword>
<gene>
    <name evidence="2" type="primary">yunB</name>
    <name evidence="2" type="ORF">GOQ27_14230</name>
</gene>
<dbReference type="RefSeq" id="WP_203367550.1">
    <property type="nucleotide sequence ID" value="NZ_WSFT01000053.1"/>
</dbReference>
<evidence type="ECO:0000256" key="1">
    <source>
        <dbReference type="SAM" id="Phobius"/>
    </source>
</evidence>
<dbReference type="EMBL" id="WSFT01000053">
    <property type="protein sequence ID" value="MBS4539628.1"/>
    <property type="molecule type" value="Genomic_DNA"/>
</dbReference>
<dbReference type="Proteomes" id="UP000724672">
    <property type="component" value="Unassembled WGS sequence"/>
</dbReference>
<dbReference type="InterPro" id="IPR014197">
    <property type="entry name" value="Sporulation_prot_YunB"/>
</dbReference>
<keyword evidence="3" id="KW-1185">Reference proteome</keyword>
<name>A0A942UV23_9FIRM</name>
<keyword evidence="1" id="KW-0472">Membrane</keyword>
<sequence>MRNKPFKKRYVVIVVIIVFLFYGFIIVDRNIRPTILAISEVKARMVATQAINDAVKEKIGREIQYRDLIFLKYDNEGKLTLMQANTILMTNIASDVALGVQDQIRQTGINKVKIPLGNAFGSEILSQYGPKINMEMVPQGSVTVDFATEFQESGINQTIHRVYLIIKADVRIIVPLASDTASITTTIPIAETVIVGDVPDSYINVPKEDFLNVVD</sequence>
<evidence type="ECO:0000313" key="3">
    <source>
        <dbReference type="Proteomes" id="UP000724672"/>
    </source>
</evidence>
<dbReference type="AlphaFoldDB" id="A0A942UV23"/>
<evidence type="ECO:0000313" key="2">
    <source>
        <dbReference type="EMBL" id="MBS4539628.1"/>
    </source>
</evidence>
<dbReference type="PIRSF" id="PIRSF021383">
    <property type="entry name" value="YunB"/>
    <property type="match status" value="1"/>
</dbReference>
<keyword evidence="1" id="KW-0812">Transmembrane</keyword>
<comment type="caution">
    <text evidence="2">The sequence shown here is derived from an EMBL/GenBank/DDBJ whole genome shotgun (WGS) entry which is preliminary data.</text>
</comment>